<evidence type="ECO:0000259" key="2">
    <source>
        <dbReference type="PROSITE" id="PS51154"/>
    </source>
</evidence>
<dbReference type="CDD" id="cd02901">
    <property type="entry name" value="Macro_Poa1p-like"/>
    <property type="match status" value="1"/>
</dbReference>
<name>A0A089LSG1_9BACL</name>
<dbReference type="PROSITE" id="PS51154">
    <property type="entry name" value="MACRO"/>
    <property type="match status" value="1"/>
</dbReference>
<dbReference type="SUPFAM" id="SSF52949">
    <property type="entry name" value="Macro domain-like"/>
    <property type="match status" value="1"/>
</dbReference>
<dbReference type="RefSeq" id="WP_038694498.1">
    <property type="nucleotide sequence ID" value="NZ_CP009286.1"/>
</dbReference>
<dbReference type="InterPro" id="IPR050892">
    <property type="entry name" value="ADP-ribose_metab_enzymes"/>
</dbReference>
<evidence type="ECO:0000313" key="3">
    <source>
        <dbReference type="EMBL" id="AIQ63035.1"/>
    </source>
</evidence>
<accession>A0A089LSG1</accession>
<dbReference type="HOGENOM" id="CLU_049707_0_0_9"/>
<keyword evidence="4" id="KW-1185">Reference proteome</keyword>
<dbReference type="KEGG" id="pste:PSTEL_07905"/>
<proteinExistence type="predicted"/>
<protein>
    <submittedName>
        <fullName evidence="3">Appr-1-p processing protein</fullName>
    </submittedName>
</protein>
<dbReference type="GO" id="GO:0140291">
    <property type="term" value="P:peptidyl-glutamate ADP-deribosylation"/>
    <property type="evidence" value="ECO:0007669"/>
    <property type="project" value="TreeGrafter"/>
</dbReference>
<dbReference type="InterPro" id="IPR043472">
    <property type="entry name" value="Macro_dom-like"/>
</dbReference>
<gene>
    <name evidence="3" type="ORF">PSTEL_07905</name>
</gene>
<dbReference type="PANTHER" id="PTHR12521:SF0">
    <property type="entry name" value="ADP-RIBOSE GLYCOHYDROLASE OARD1"/>
    <property type="match status" value="1"/>
</dbReference>
<sequence length="343" mass="39251">MIEYKKGNLLESEAEALVNTVNCVGVMGKGIALQFKQAYPGNFKEYEKACKNNLVMPGKMFIVDTGSIFNPRYIINFPTKRHWKGKSKIEDIQSGLIDFIEIIREYGIRSVAIPPLGCGNGGLNWEDVRPLIEEAALKVPEVLFMVYPPIGSPEPDKMRVGTEKPKLTRARALLIMLMNLYAAPGYKLSMLEIQKLAYFLQESGEDLKLRFVKAQFGPYADNLNHVLQRLEGHYIRGYGDRNRDAEIYLLPEVTREAEGFLSQLNDGSTDKRLQHTKQIIEGYETPYGLELLATTDWIIKHFPDSRDNVKIAIDHFKAWNERKKNVFKDTHIEMAWRHLTALD</sequence>
<feature type="domain" description="Macro" evidence="2">
    <location>
        <begin position="1"/>
        <end position="151"/>
    </location>
</feature>
<reference evidence="3 4" key="1">
    <citation type="submission" date="2014-08" db="EMBL/GenBank/DDBJ databases">
        <title>Comparative genomics of the Paenibacillus odorifer group.</title>
        <authorList>
            <person name="den Bakker H.C."/>
            <person name="Tsai Y.-C."/>
            <person name="Martin N."/>
            <person name="Korlach J."/>
            <person name="Wiedmann M."/>
        </authorList>
    </citation>
    <scope>NUCLEOTIDE SEQUENCE [LARGE SCALE GENOMIC DNA]</scope>
    <source>
        <strain evidence="3 4">DSM 14472</strain>
    </source>
</reference>
<dbReference type="AlphaFoldDB" id="A0A089LSG1"/>
<dbReference type="PANTHER" id="PTHR12521">
    <property type="entry name" value="PROTEIN C6ORF130"/>
    <property type="match status" value="1"/>
</dbReference>
<dbReference type="InterPro" id="IPR002589">
    <property type="entry name" value="Macro_dom"/>
</dbReference>
<dbReference type="EMBL" id="CP009286">
    <property type="protein sequence ID" value="AIQ63035.1"/>
    <property type="molecule type" value="Genomic_DNA"/>
</dbReference>
<comment type="catalytic activity">
    <reaction evidence="1">
        <text>an N-(ADP-alpha-D-ribosyl)-thymidine in DNA + H2O = a thymidine in DNA + ADP-D-ribose</text>
        <dbReference type="Rhea" id="RHEA:71655"/>
        <dbReference type="Rhea" id="RHEA-COMP:13556"/>
        <dbReference type="Rhea" id="RHEA-COMP:18051"/>
        <dbReference type="ChEBI" id="CHEBI:15377"/>
        <dbReference type="ChEBI" id="CHEBI:57967"/>
        <dbReference type="ChEBI" id="CHEBI:137386"/>
        <dbReference type="ChEBI" id="CHEBI:191199"/>
    </reaction>
    <physiologicalReaction direction="left-to-right" evidence="1">
        <dbReference type="Rhea" id="RHEA:71656"/>
    </physiologicalReaction>
</comment>
<dbReference type="SMART" id="SM00506">
    <property type="entry name" value="A1pp"/>
    <property type="match status" value="1"/>
</dbReference>
<evidence type="ECO:0000313" key="4">
    <source>
        <dbReference type="Proteomes" id="UP000029507"/>
    </source>
</evidence>
<dbReference type="Pfam" id="PF01661">
    <property type="entry name" value="Macro"/>
    <property type="match status" value="1"/>
</dbReference>
<dbReference type="Proteomes" id="UP000029507">
    <property type="component" value="Chromosome"/>
</dbReference>
<dbReference type="OrthoDB" id="9780211at2"/>
<organism evidence="3 4">
    <name type="scientific">Paenibacillus stellifer</name>
    <dbReference type="NCBI Taxonomy" id="169760"/>
    <lineage>
        <taxon>Bacteria</taxon>
        <taxon>Bacillati</taxon>
        <taxon>Bacillota</taxon>
        <taxon>Bacilli</taxon>
        <taxon>Bacillales</taxon>
        <taxon>Paenibacillaceae</taxon>
        <taxon>Paenibacillus</taxon>
    </lineage>
</organism>
<dbReference type="STRING" id="169760.PSTEL_07905"/>
<evidence type="ECO:0000256" key="1">
    <source>
        <dbReference type="ARBA" id="ARBA00035885"/>
    </source>
</evidence>
<dbReference type="Gene3D" id="3.40.220.10">
    <property type="entry name" value="Leucine Aminopeptidase, subunit E, domain 1"/>
    <property type="match status" value="1"/>
</dbReference>